<dbReference type="EMBL" id="JAVREV010000016">
    <property type="protein sequence ID" value="MDT0446016.1"/>
    <property type="molecule type" value="Genomic_DNA"/>
</dbReference>
<keyword evidence="3" id="KW-1185">Reference proteome</keyword>
<dbReference type="Proteomes" id="UP001183615">
    <property type="component" value="Unassembled WGS sequence"/>
</dbReference>
<feature type="transmembrane region" description="Helical" evidence="1">
    <location>
        <begin position="12"/>
        <end position="39"/>
    </location>
</feature>
<gene>
    <name evidence="2" type="ORF">RM779_25975</name>
</gene>
<comment type="caution">
    <text evidence="2">The sequence shown here is derived from an EMBL/GenBank/DDBJ whole genome shotgun (WGS) entry which is preliminary data.</text>
</comment>
<evidence type="ECO:0000313" key="2">
    <source>
        <dbReference type="EMBL" id="MDT0446016.1"/>
    </source>
</evidence>
<sequence length="183" mass="19038">MSTLSRPARKTFLVAHVVVSVGWLGLTLCLLVLAVAAAVTGSEETSAAAYRSMRIFGDWLLAPLALSALATGLVLSLGTPWGLIRYRWVLIKFVLTLITATASVFALRAGINEAAAAVDAGTPVTDPGGLVIPPAVALTAYLFMTAVSVLKPWGTTRWGRRAAAANRRPARKTVAAPGAGRTG</sequence>
<keyword evidence="1" id="KW-0472">Membrane</keyword>
<organism evidence="2 3">
    <name type="scientific">Streptomyces johnsoniae</name>
    <dbReference type="NCBI Taxonomy" id="3075532"/>
    <lineage>
        <taxon>Bacteria</taxon>
        <taxon>Bacillati</taxon>
        <taxon>Actinomycetota</taxon>
        <taxon>Actinomycetes</taxon>
        <taxon>Kitasatosporales</taxon>
        <taxon>Streptomycetaceae</taxon>
        <taxon>Streptomyces</taxon>
    </lineage>
</organism>
<dbReference type="RefSeq" id="WP_311620183.1">
    <property type="nucleotide sequence ID" value="NZ_JAVREV010000016.1"/>
</dbReference>
<feature type="transmembrane region" description="Helical" evidence="1">
    <location>
        <begin position="131"/>
        <end position="150"/>
    </location>
</feature>
<keyword evidence="1" id="KW-0812">Transmembrane</keyword>
<evidence type="ECO:0000313" key="3">
    <source>
        <dbReference type="Proteomes" id="UP001183615"/>
    </source>
</evidence>
<reference evidence="3" key="1">
    <citation type="submission" date="2023-07" db="EMBL/GenBank/DDBJ databases">
        <title>30 novel species of actinomycetes from the DSMZ collection.</title>
        <authorList>
            <person name="Nouioui I."/>
        </authorList>
    </citation>
    <scope>NUCLEOTIDE SEQUENCE [LARGE SCALE GENOMIC DNA]</scope>
    <source>
        <strain evidence="3">DSM 41886</strain>
    </source>
</reference>
<accession>A0ABU2SAM2</accession>
<name>A0ABU2SAM2_9ACTN</name>
<protein>
    <submittedName>
        <fullName evidence="2">DUF2269 domain-containing protein</fullName>
    </submittedName>
</protein>
<keyword evidence="1" id="KW-1133">Transmembrane helix</keyword>
<evidence type="ECO:0000256" key="1">
    <source>
        <dbReference type="SAM" id="Phobius"/>
    </source>
</evidence>
<proteinExistence type="predicted"/>
<feature type="transmembrane region" description="Helical" evidence="1">
    <location>
        <begin position="89"/>
        <end position="111"/>
    </location>
</feature>
<feature type="transmembrane region" description="Helical" evidence="1">
    <location>
        <begin position="59"/>
        <end position="77"/>
    </location>
</feature>